<dbReference type="Pfam" id="PF05190">
    <property type="entry name" value="MutS_IV"/>
    <property type="match status" value="1"/>
</dbReference>
<protein>
    <recommendedName>
        <fullName evidence="7">DNA mismatch repair proteins mutS family domain-containing protein</fullName>
    </recommendedName>
</protein>
<organism evidence="8 9">
    <name type="scientific">Verruconis gallopava</name>
    <dbReference type="NCBI Taxonomy" id="253628"/>
    <lineage>
        <taxon>Eukaryota</taxon>
        <taxon>Fungi</taxon>
        <taxon>Dikarya</taxon>
        <taxon>Ascomycota</taxon>
        <taxon>Pezizomycotina</taxon>
        <taxon>Dothideomycetes</taxon>
        <taxon>Pleosporomycetidae</taxon>
        <taxon>Venturiales</taxon>
        <taxon>Sympoventuriaceae</taxon>
        <taxon>Verruconis</taxon>
    </lineage>
</organism>
<dbReference type="InterPro" id="IPR011184">
    <property type="entry name" value="DNA_mismatch_repair_Msh2"/>
</dbReference>
<accession>A0A0D1XGJ5</accession>
<dbReference type="SUPFAM" id="SSF48334">
    <property type="entry name" value="DNA repair protein MutS, domain III"/>
    <property type="match status" value="1"/>
</dbReference>
<evidence type="ECO:0000259" key="7">
    <source>
        <dbReference type="PROSITE" id="PS00486"/>
    </source>
</evidence>
<dbReference type="InterPro" id="IPR027417">
    <property type="entry name" value="P-loop_NTPase"/>
</dbReference>
<dbReference type="FunCoup" id="A0A0D1XGJ5">
    <property type="interactions" value="342"/>
</dbReference>
<dbReference type="VEuPathDB" id="FungiDB:PV09_07101"/>
<dbReference type="SUPFAM" id="SSF53150">
    <property type="entry name" value="DNA repair protein MutS, domain II"/>
    <property type="match status" value="1"/>
</dbReference>
<feature type="region of interest" description="Disordered" evidence="6">
    <location>
        <begin position="820"/>
        <end position="839"/>
    </location>
</feature>
<dbReference type="PANTHER" id="PTHR11361:SF21">
    <property type="entry name" value="MUTS PROTEIN HOMOLOG 4"/>
    <property type="match status" value="1"/>
</dbReference>
<dbReference type="STRING" id="253628.A0A0D1XGJ5"/>
<dbReference type="InterPro" id="IPR036187">
    <property type="entry name" value="DNA_mismatch_repair_MutS_sf"/>
</dbReference>
<dbReference type="Gene3D" id="3.40.50.300">
    <property type="entry name" value="P-loop containing nucleotide triphosphate hydrolases"/>
    <property type="match status" value="1"/>
</dbReference>
<dbReference type="InterPro" id="IPR045076">
    <property type="entry name" value="MutS"/>
</dbReference>
<sequence>MSATTSYQPYTFNSQRTGMYLPPPGAPISTVRSSTARPRTGTSTLGILEQELICAVTEARGVSPTVGLAFVNLETGEAALSQISDSQTYARTLNKLRVYSPSQILVPSTATSPPSKLYCILEDNQDRINANLIAVDRRHYAEATGLEAIRQLAFSEDIESIKIAIGGNYFAALKFIELHLGKTFQHHSLRVKYEPSEGTMMIDSATICAMELIQNLQDTRSDLCLYGLLNQTFTPMGARLLRSNILQPSCNVETITKRYDAVEELSTKEDMFYAVRQALKPFLDAEKLLTSLIVLDVRDPLAVVEDSINKVIALKYFIQCLQLVSHVLAGARSDLLVGIRANCASPLLLELLNLISETINEDAQYSNSPLELRNQRTFAVKSGVNGLLDVARTAYKELTEDAYRMVEELREAYNFSFQLKFDSQRQFFIRFPAEELENRQLPPVFINIHKSKNKIDCQILDLMKLNQKISVCHEEILAMSDKAVQNLIGELRTRMSILFKCCESISILDMFAAFAYVGTTNDYVRPQLADVLAIHAGRHPIREVFHSQKFVPNDVFASHQCRFQIITGCNMSGKSTYIRSIALMTVMAQIGSFVPADYASFPVMHQLFARVNMDDSIEANVSSFASEMRETAFILRNIDRKSIAIIDELGRGTSTRDGLAIALAIAEALVESNALVWFVTHFRDLATIMSERAGVVNLHLAMETGREHDPNCLTMLYKLSEGPAREQHYGLQLARVVPLPPAVLEAAEQAVTKLERQNQVKKRASRGIVREKRRRVILSLKEHLTQARNGVMEGEVLASWLRQLQREFVVRMIAIDKEAEDSNHVGQESRDSSFAVKSS</sequence>
<dbReference type="PANTHER" id="PTHR11361">
    <property type="entry name" value="DNA MISMATCH REPAIR PROTEIN MUTS FAMILY MEMBER"/>
    <property type="match status" value="1"/>
</dbReference>
<dbReference type="GO" id="GO:0007131">
    <property type="term" value="P:reciprocal meiotic recombination"/>
    <property type="evidence" value="ECO:0007669"/>
    <property type="project" value="TreeGrafter"/>
</dbReference>
<dbReference type="GO" id="GO:0005524">
    <property type="term" value="F:ATP binding"/>
    <property type="evidence" value="ECO:0007669"/>
    <property type="project" value="UniProtKB-KW"/>
</dbReference>
<evidence type="ECO:0000256" key="6">
    <source>
        <dbReference type="SAM" id="MobiDB-lite"/>
    </source>
</evidence>
<dbReference type="GO" id="GO:0005634">
    <property type="term" value="C:nucleus"/>
    <property type="evidence" value="ECO:0007669"/>
    <property type="project" value="TreeGrafter"/>
</dbReference>
<dbReference type="InterPro" id="IPR007861">
    <property type="entry name" value="DNA_mismatch_repair_MutS_clamp"/>
</dbReference>
<dbReference type="HOGENOM" id="CLU_002472_7_3_1"/>
<dbReference type="PROSITE" id="PS00486">
    <property type="entry name" value="DNA_MISMATCH_REPAIR_2"/>
    <property type="match status" value="1"/>
</dbReference>
<keyword evidence="4" id="KW-0238">DNA-binding</keyword>
<feature type="domain" description="DNA mismatch repair proteins mutS family" evidence="7">
    <location>
        <begin position="642"/>
        <end position="658"/>
    </location>
</feature>
<evidence type="ECO:0000256" key="1">
    <source>
        <dbReference type="ARBA" id="ARBA00006271"/>
    </source>
</evidence>
<evidence type="ECO:0000256" key="3">
    <source>
        <dbReference type="ARBA" id="ARBA00022840"/>
    </source>
</evidence>
<evidence type="ECO:0000256" key="4">
    <source>
        <dbReference type="ARBA" id="ARBA00023125"/>
    </source>
</evidence>
<dbReference type="InterPro" id="IPR007696">
    <property type="entry name" value="DNA_mismatch_repair_MutS_core"/>
</dbReference>
<name>A0A0D1XGJ5_9PEZI</name>
<dbReference type="PIRSF" id="PIRSF005813">
    <property type="entry name" value="MSH2"/>
    <property type="match status" value="1"/>
</dbReference>
<evidence type="ECO:0000256" key="5">
    <source>
        <dbReference type="ARBA" id="ARBA00023254"/>
    </source>
</evidence>
<dbReference type="Pfam" id="PF05188">
    <property type="entry name" value="MutS_II"/>
    <property type="match status" value="1"/>
</dbReference>
<gene>
    <name evidence="8" type="ORF">PV09_07101</name>
</gene>
<dbReference type="GO" id="GO:0030983">
    <property type="term" value="F:mismatched DNA binding"/>
    <property type="evidence" value="ECO:0007669"/>
    <property type="project" value="InterPro"/>
</dbReference>
<keyword evidence="2" id="KW-0547">Nucleotide-binding</keyword>
<dbReference type="InterPro" id="IPR007860">
    <property type="entry name" value="DNA_mmatch_repair_MutS_con_dom"/>
</dbReference>
<dbReference type="SMART" id="SM00533">
    <property type="entry name" value="MUTSd"/>
    <property type="match status" value="1"/>
</dbReference>
<dbReference type="Proteomes" id="UP000053259">
    <property type="component" value="Unassembled WGS sequence"/>
</dbReference>
<dbReference type="InterPro" id="IPR000432">
    <property type="entry name" value="DNA_mismatch_repair_MutS_C"/>
</dbReference>
<dbReference type="FunFam" id="3.40.50.300:FF:002054">
    <property type="entry name" value="DNA mismatch repair protein MSH4"/>
    <property type="match status" value="1"/>
</dbReference>
<dbReference type="AlphaFoldDB" id="A0A0D1XGJ5"/>
<dbReference type="GO" id="GO:0140664">
    <property type="term" value="F:ATP-dependent DNA damage sensor activity"/>
    <property type="evidence" value="ECO:0007669"/>
    <property type="project" value="InterPro"/>
</dbReference>
<dbReference type="SUPFAM" id="SSF52540">
    <property type="entry name" value="P-loop containing nucleoside triphosphate hydrolases"/>
    <property type="match status" value="1"/>
</dbReference>
<keyword evidence="5" id="KW-0469">Meiosis</keyword>
<keyword evidence="3" id="KW-0067">ATP-binding</keyword>
<dbReference type="Gene3D" id="1.10.1420.10">
    <property type="match status" value="2"/>
</dbReference>
<evidence type="ECO:0000313" key="8">
    <source>
        <dbReference type="EMBL" id="KIW01326.1"/>
    </source>
</evidence>
<dbReference type="GO" id="GO:0006298">
    <property type="term" value="P:mismatch repair"/>
    <property type="evidence" value="ECO:0007669"/>
    <property type="project" value="InterPro"/>
</dbReference>
<dbReference type="EMBL" id="KN847555">
    <property type="protein sequence ID" value="KIW01326.1"/>
    <property type="molecule type" value="Genomic_DNA"/>
</dbReference>
<dbReference type="RefSeq" id="XP_016211195.1">
    <property type="nucleotide sequence ID" value="XM_016360823.1"/>
</dbReference>
<reference evidence="8 9" key="1">
    <citation type="submission" date="2015-01" db="EMBL/GenBank/DDBJ databases">
        <title>The Genome Sequence of Ochroconis gallopava CBS43764.</title>
        <authorList>
            <consortium name="The Broad Institute Genomics Platform"/>
            <person name="Cuomo C."/>
            <person name="de Hoog S."/>
            <person name="Gorbushina A."/>
            <person name="Stielow B."/>
            <person name="Teixiera M."/>
            <person name="Abouelleil A."/>
            <person name="Chapman S.B."/>
            <person name="Priest M."/>
            <person name="Young S.K."/>
            <person name="Wortman J."/>
            <person name="Nusbaum C."/>
            <person name="Birren B."/>
        </authorList>
    </citation>
    <scope>NUCLEOTIDE SEQUENCE [LARGE SCALE GENOMIC DNA]</scope>
    <source>
        <strain evidence="8 9">CBS 43764</strain>
    </source>
</reference>
<comment type="similarity">
    <text evidence="1">Belongs to the DNA mismatch repair MutS family.</text>
</comment>
<evidence type="ECO:0000313" key="9">
    <source>
        <dbReference type="Proteomes" id="UP000053259"/>
    </source>
</evidence>
<dbReference type="InParanoid" id="A0A0D1XGJ5"/>
<keyword evidence="9" id="KW-1185">Reference proteome</keyword>
<dbReference type="Pfam" id="PF00488">
    <property type="entry name" value="MutS_V"/>
    <property type="match status" value="1"/>
</dbReference>
<dbReference type="InterPro" id="IPR036678">
    <property type="entry name" value="MutS_con_dom_sf"/>
</dbReference>
<dbReference type="Gene3D" id="3.30.420.110">
    <property type="entry name" value="MutS, connector domain"/>
    <property type="match status" value="1"/>
</dbReference>
<dbReference type="Pfam" id="PF05192">
    <property type="entry name" value="MutS_III"/>
    <property type="match status" value="1"/>
</dbReference>
<evidence type="ECO:0000256" key="2">
    <source>
        <dbReference type="ARBA" id="ARBA00022741"/>
    </source>
</evidence>
<proteinExistence type="inferred from homology"/>
<feature type="compositionally biased region" description="Basic and acidic residues" evidence="6">
    <location>
        <begin position="820"/>
        <end position="831"/>
    </location>
</feature>
<dbReference type="OrthoDB" id="276261at2759"/>
<dbReference type="GeneID" id="27315074"/>
<dbReference type="SMART" id="SM00534">
    <property type="entry name" value="MUTSac"/>
    <property type="match status" value="1"/>
</dbReference>